<protein>
    <submittedName>
        <fullName evidence="12">WhiB family transcription factor</fullName>
    </submittedName>
</protein>
<feature type="domain" description="4Fe-4S Wbl-type" evidence="11">
    <location>
        <begin position="23"/>
        <end position="76"/>
    </location>
</feature>
<sequence>MTDLSHLLVIINEDRHSWQDKALCAQVDLGLFFPEKGESAKPAKRICGRCEVRAECLQTALDNQEHYGVFGGVVGA</sequence>
<dbReference type="GO" id="GO:0047134">
    <property type="term" value="F:protein-disulfide reductase [NAD(P)H] activity"/>
    <property type="evidence" value="ECO:0007669"/>
    <property type="project" value="TreeGrafter"/>
</dbReference>
<dbReference type="Pfam" id="PF02467">
    <property type="entry name" value="Whib"/>
    <property type="match status" value="1"/>
</dbReference>
<gene>
    <name evidence="12" type="primary">57</name>
    <name evidence="12" type="ORF">SEA_NITZEL_57</name>
</gene>
<keyword evidence="13" id="KW-1185">Reference proteome</keyword>
<accession>A0A5J6T3U4</accession>
<evidence type="ECO:0000256" key="10">
    <source>
        <dbReference type="ARBA" id="ARBA00023163"/>
    </source>
</evidence>
<dbReference type="RefSeq" id="YP_009960432.1">
    <property type="nucleotide sequence ID" value="NC_051690.1"/>
</dbReference>
<evidence type="ECO:0000256" key="5">
    <source>
        <dbReference type="ARBA" id="ARBA00023004"/>
    </source>
</evidence>
<organism evidence="12 13">
    <name type="scientific">Mycobacterium phage Nitzel</name>
    <dbReference type="NCBI Taxonomy" id="2652404"/>
    <lineage>
        <taxon>Viruses</taxon>
        <taxon>Duplodnaviria</taxon>
        <taxon>Heunggongvirae</taxon>
        <taxon>Uroviricota</taxon>
        <taxon>Caudoviricetes</taxon>
        <taxon>Gracegardnervirinae</taxon>
        <taxon>Cheoctovirus</taxon>
        <taxon>Cheoctovirus nitzel</taxon>
    </lineage>
</organism>
<evidence type="ECO:0000313" key="13">
    <source>
        <dbReference type="Proteomes" id="UP000327190"/>
    </source>
</evidence>
<keyword evidence="10" id="KW-0804">Transcription</keyword>
<keyword evidence="9" id="KW-1015">Disulfide bond</keyword>
<keyword evidence="7" id="KW-0805">Transcription regulation</keyword>
<dbReference type="Proteomes" id="UP000327190">
    <property type="component" value="Segment"/>
</dbReference>
<dbReference type="InterPro" id="IPR034768">
    <property type="entry name" value="4FE4S_WBL"/>
</dbReference>
<dbReference type="PANTHER" id="PTHR38839:SF4">
    <property type="entry name" value="TRANSCRIPTIONAL REGULATOR WHIB"/>
    <property type="match status" value="1"/>
</dbReference>
<evidence type="ECO:0000256" key="7">
    <source>
        <dbReference type="ARBA" id="ARBA00023015"/>
    </source>
</evidence>
<dbReference type="GeneID" id="60331985"/>
<dbReference type="EMBL" id="MN310545">
    <property type="protein sequence ID" value="QFG04883.1"/>
    <property type="molecule type" value="Genomic_DNA"/>
</dbReference>
<evidence type="ECO:0000256" key="8">
    <source>
        <dbReference type="ARBA" id="ARBA00023125"/>
    </source>
</evidence>
<evidence type="ECO:0000256" key="9">
    <source>
        <dbReference type="ARBA" id="ARBA00023157"/>
    </source>
</evidence>
<dbReference type="InterPro" id="IPR003482">
    <property type="entry name" value="Whib"/>
</dbReference>
<keyword evidence="4" id="KW-0479">Metal-binding</keyword>
<proteinExistence type="inferred from homology"/>
<comment type="cofactor">
    <cofactor evidence="1">
        <name>[4Fe-4S] cluster</name>
        <dbReference type="ChEBI" id="CHEBI:49883"/>
    </cofactor>
</comment>
<evidence type="ECO:0000313" key="12">
    <source>
        <dbReference type="EMBL" id="QFG04883.1"/>
    </source>
</evidence>
<keyword evidence="8" id="KW-0238">DNA-binding</keyword>
<name>A0A5J6T3U4_9CAUD</name>
<comment type="similarity">
    <text evidence="2">Belongs to the WhiB family.</text>
</comment>
<evidence type="ECO:0000256" key="3">
    <source>
        <dbReference type="ARBA" id="ARBA00022485"/>
    </source>
</evidence>
<evidence type="ECO:0000256" key="1">
    <source>
        <dbReference type="ARBA" id="ARBA00001966"/>
    </source>
</evidence>
<dbReference type="GO" id="GO:0003677">
    <property type="term" value="F:DNA binding"/>
    <property type="evidence" value="ECO:0007669"/>
    <property type="project" value="UniProtKB-KW"/>
</dbReference>
<evidence type="ECO:0000256" key="4">
    <source>
        <dbReference type="ARBA" id="ARBA00022723"/>
    </source>
</evidence>
<dbReference type="GO" id="GO:0045892">
    <property type="term" value="P:negative regulation of DNA-templated transcription"/>
    <property type="evidence" value="ECO:0007669"/>
    <property type="project" value="TreeGrafter"/>
</dbReference>
<dbReference type="GO" id="GO:0051539">
    <property type="term" value="F:4 iron, 4 sulfur cluster binding"/>
    <property type="evidence" value="ECO:0007669"/>
    <property type="project" value="UniProtKB-KW"/>
</dbReference>
<evidence type="ECO:0000259" key="11">
    <source>
        <dbReference type="PROSITE" id="PS51674"/>
    </source>
</evidence>
<evidence type="ECO:0000256" key="2">
    <source>
        <dbReference type="ARBA" id="ARBA00006597"/>
    </source>
</evidence>
<keyword evidence="3" id="KW-0004">4Fe-4S</keyword>
<reference evidence="12 13" key="1">
    <citation type="submission" date="2019-08" db="EMBL/GenBank/DDBJ databases">
        <authorList>
            <person name="Garza N."/>
            <person name="Spicak I."/>
            <person name="Bhardwaj A."/>
            <person name="Birdinc S."/>
            <person name="Bormett K."/>
            <person name="Burke B."/>
            <person name="Callin M."/>
            <person name="Chagpar M."/>
            <person name="Cline E."/>
            <person name="Crank I."/>
            <person name="Damge R."/>
            <person name="Dejoie J."/>
            <person name="Delisi D."/>
            <person name="Everett N."/>
            <person name="Fu C."/>
            <person name="Garimella S."/>
            <person name="Georgiev A.N."/>
            <person name="Hand M."/>
            <person name="Harris A."/>
            <person name="Howard B."/>
            <person name="Ischinger J."/>
            <person name="Jaeger M."/>
            <person name="Jammer K."/>
            <person name="Jang J."/>
            <person name="Jiang C."/>
            <person name="Johnson L."/>
            <person name="Jones C."/>
            <person name="Joseph G."/>
            <person name="Kim E.B."/>
            <person name="Lietzke E."/>
            <person name="Liu S."/>
            <person name="Liu M."/>
            <person name="Martinez E."/>
            <person name="Martinez M."/>
            <person name="Mavrenovic B."/>
            <person name="Mccrea K."/>
            <person name="Mehling M."/>
            <person name="Murphy A."/>
            <person name="Myers K."/>
            <person name="Nguyen Q."/>
            <person name="O'Neill M."/>
            <person name="Oparah L."/>
            <person name="Pandolfi P."/>
            <person name="Patil N."/>
            <person name="Pineau M."/>
            <person name="San M.L.O.P.E.Z."/>
            <person name="Sanders E."/>
            <person name="Selvia G."/>
            <person name="Snyder K."/>
            <person name="Sorrell T."/>
            <person name="Torres S."/>
            <person name="Trigg L."/>
            <person name="Troyer K."/>
            <person name="Turner K."/>
            <person name="Vu B."/>
            <person name="Wilson R."/>
            <person name="Wollensak R."/>
            <person name="Wyss Y.T."/>
            <person name="Yoo E."/>
            <person name="Zhao N."/>
            <person name="Bell S.K."/>
            <person name="Chan J.Y."/>
            <person name="Kerstiens E.A."/>
            <person name="Krampen J.M."/>
            <person name="Larson A.M."/>
            <person name="Reuhs M.P."/>
            <person name="Rickus G."/>
            <person name="Riedel J.T."/>
            <person name="Sanchez C."/>
            <person name="Smith G.V."/>
            <person name="Okekeogbu I.O."/>
            <person name="Clase K.L."/>
            <person name="Gurney S.M.R."/>
            <person name="Garlena R.A."/>
            <person name="Russell D.A."/>
            <person name="Pope W.H."/>
            <person name="Jacobs-Sera D."/>
            <person name="Hatfull G.F."/>
        </authorList>
    </citation>
    <scope>NUCLEOTIDE SEQUENCE [LARGE SCALE GENOMIC DNA]</scope>
</reference>
<keyword evidence="5" id="KW-0408">Iron</keyword>
<dbReference type="KEGG" id="vg:60331985"/>
<dbReference type="PROSITE" id="PS51674">
    <property type="entry name" value="4FE4S_WBL"/>
    <property type="match status" value="1"/>
</dbReference>
<keyword evidence="6" id="KW-0411">Iron-sulfur</keyword>
<evidence type="ECO:0000256" key="6">
    <source>
        <dbReference type="ARBA" id="ARBA00023014"/>
    </source>
</evidence>
<dbReference type="PANTHER" id="PTHR38839">
    <property type="entry name" value="TRANSCRIPTIONAL REGULATOR WHID-RELATED"/>
    <property type="match status" value="1"/>
</dbReference>
<dbReference type="GO" id="GO:0046872">
    <property type="term" value="F:metal ion binding"/>
    <property type="evidence" value="ECO:0007669"/>
    <property type="project" value="UniProtKB-KW"/>
</dbReference>